<accession>A0A9Q8SSW9</accession>
<dbReference type="AlphaFoldDB" id="A0A9Q8SSW9"/>
<evidence type="ECO:0000256" key="1">
    <source>
        <dbReference type="SAM" id="MobiDB-lite"/>
    </source>
</evidence>
<evidence type="ECO:0000313" key="2">
    <source>
        <dbReference type="EMBL" id="UQC82977.1"/>
    </source>
</evidence>
<reference evidence="2" key="1">
    <citation type="journal article" date="2021" name="Mol. Plant Microbe Interact.">
        <title>Complete Genome Sequence of the Plant-Pathogenic Fungus Colletotrichum lupini.</title>
        <authorList>
            <person name="Baroncelli R."/>
            <person name="Pensec F."/>
            <person name="Da Lio D."/>
            <person name="Boufleur T."/>
            <person name="Vicente I."/>
            <person name="Sarrocco S."/>
            <person name="Picot A."/>
            <person name="Baraldi E."/>
            <person name="Sukno S."/>
            <person name="Thon M."/>
            <person name="Le Floch G."/>
        </authorList>
    </citation>
    <scope>NUCLEOTIDE SEQUENCE</scope>
    <source>
        <strain evidence="2">IMI 504893</strain>
    </source>
</reference>
<gene>
    <name evidence="2" type="ORF">CLUP02_08467</name>
</gene>
<dbReference type="Proteomes" id="UP000830671">
    <property type="component" value="Chromosome 4"/>
</dbReference>
<name>A0A9Q8SSW9_9PEZI</name>
<organism evidence="2 3">
    <name type="scientific">Colletotrichum lupini</name>
    <dbReference type="NCBI Taxonomy" id="145971"/>
    <lineage>
        <taxon>Eukaryota</taxon>
        <taxon>Fungi</taxon>
        <taxon>Dikarya</taxon>
        <taxon>Ascomycota</taxon>
        <taxon>Pezizomycotina</taxon>
        <taxon>Sordariomycetes</taxon>
        <taxon>Hypocreomycetidae</taxon>
        <taxon>Glomerellales</taxon>
        <taxon>Glomerellaceae</taxon>
        <taxon>Colletotrichum</taxon>
        <taxon>Colletotrichum acutatum species complex</taxon>
    </lineage>
</organism>
<protein>
    <submittedName>
        <fullName evidence="2">Uncharacterized protein</fullName>
    </submittedName>
</protein>
<evidence type="ECO:0000313" key="3">
    <source>
        <dbReference type="Proteomes" id="UP000830671"/>
    </source>
</evidence>
<proteinExistence type="predicted"/>
<sequence length="182" mass="20042">MRWTSTYEWTWVGASFCPHRSLASGKAFCFCDTLLFLLETKTTCASEQAVSGPFHVAVLRGSRTQFLIALCKYEDISRGPRPGYVNLSAGDDALSYLMPETQRTCLRWQGREVAGDAATSAYSRSPAGSGQISRSTGATGALHVSRDERAHRGPCNFPSLNHPPSRLHLPTDTPVPPRLWRL</sequence>
<feature type="region of interest" description="Disordered" evidence="1">
    <location>
        <begin position="119"/>
        <end position="182"/>
    </location>
</feature>
<dbReference type="KEGG" id="clup:CLUP02_08467"/>
<keyword evidence="3" id="KW-1185">Reference proteome</keyword>
<dbReference type="EMBL" id="CP019476">
    <property type="protein sequence ID" value="UQC82977.1"/>
    <property type="molecule type" value="Genomic_DNA"/>
</dbReference>
<feature type="compositionally biased region" description="Pro residues" evidence="1">
    <location>
        <begin position="173"/>
        <end position="182"/>
    </location>
</feature>
<feature type="compositionally biased region" description="Polar residues" evidence="1">
    <location>
        <begin position="120"/>
        <end position="138"/>
    </location>
</feature>
<dbReference type="GeneID" id="73342466"/>
<dbReference type="RefSeq" id="XP_049144599.1">
    <property type="nucleotide sequence ID" value="XM_049287456.1"/>
</dbReference>